<reference evidence="2 3" key="1">
    <citation type="submission" date="2016-05" db="EMBL/GenBank/DDBJ databases">
        <title>Complete genome sequence of Novosphingobium guangzhouense SA925(T).</title>
        <authorList>
            <person name="Sha S."/>
        </authorList>
    </citation>
    <scope>NUCLEOTIDE SEQUENCE [LARGE SCALE GENOMIC DNA]</scope>
    <source>
        <strain evidence="2 3">SA925</strain>
    </source>
</reference>
<feature type="transmembrane region" description="Helical" evidence="1">
    <location>
        <begin position="47"/>
        <end position="67"/>
    </location>
</feature>
<comment type="caution">
    <text evidence="2">The sequence shown here is derived from an EMBL/GenBank/DDBJ whole genome shotgun (WGS) entry which is preliminary data.</text>
</comment>
<keyword evidence="1" id="KW-1133">Transmembrane helix</keyword>
<accession>A0A2K2FWA4</accession>
<keyword evidence="1" id="KW-0472">Membrane</keyword>
<dbReference type="Proteomes" id="UP000236327">
    <property type="component" value="Unassembled WGS sequence"/>
</dbReference>
<keyword evidence="1" id="KW-0812">Transmembrane</keyword>
<dbReference type="OrthoDB" id="9776609at2"/>
<evidence type="ECO:0000256" key="1">
    <source>
        <dbReference type="SAM" id="Phobius"/>
    </source>
</evidence>
<gene>
    <name evidence="2" type="ORF">A8V01_25210</name>
</gene>
<evidence type="ECO:0000313" key="3">
    <source>
        <dbReference type="Proteomes" id="UP000236327"/>
    </source>
</evidence>
<organism evidence="2 3">
    <name type="scientific">Novosphingobium guangzhouense</name>
    <dbReference type="NCBI Taxonomy" id="1850347"/>
    <lineage>
        <taxon>Bacteria</taxon>
        <taxon>Pseudomonadati</taxon>
        <taxon>Pseudomonadota</taxon>
        <taxon>Alphaproteobacteria</taxon>
        <taxon>Sphingomonadales</taxon>
        <taxon>Sphingomonadaceae</taxon>
        <taxon>Novosphingobium</taxon>
    </lineage>
</organism>
<dbReference type="EMBL" id="LYMM01000061">
    <property type="protein sequence ID" value="PNU03052.1"/>
    <property type="molecule type" value="Genomic_DNA"/>
</dbReference>
<dbReference type="InterPro" id="IPR005625">
    <property type="entry name" value="PepSY-ass_TM"/>
</dbReference>
<dbReference type="Pfam" id="PF03929">
    <property type="entry name" value="PepSY_TM"/>
    <property type="match status" value="1"/>
</dbReference>
<proteinExistence type="predicted"/>
<keyword evidence="3" id="KW-1185">Reference proteome</keyword>
<protein>
    <submittedName>
        <fullName evidence="2">Uncharacterized protein</fullName>
    </submittedName>
</protein>
<name>A0A2K2FWA4_9SPHN</name>
<dbReference type="AlphaFoldDB" id="A0A2K2FWA4"/>
<sequence length="78" mass="8477">MAKSGDGKAPLDPATGHELAVCDTRGGFFLYRFHCDLHYMPVMWARYAIIIATSAKLVALLSGIIAHKTIFAGLIARD</sequence>
<evidence type="ECO:0000313" key="2">
    <source>
        <dbReference type="EMBL" id="PNU03052.1"/>
    </source>
</evidence>